<dbReference type="PANTHER" id="PTHR46236:SF12">
    <property type="entry name" value="MATH DOMAIN-CONTAINING PROTEIN"/>
    <property type="match status" value="1"/>
</dbReference>
<proteinExistence type="predicted"/>
<evidence type="ECO:0000313" key="1">
    <source>
        <dbReference type="Proteomes" id="UP000694864"/>
    </source>
</evidence>
<name>A0ABM1R0W2_CAMSA</name>
<dbReference type="PANTHER" id="PTHR46236">
    <property type="entry name" value="TRAF-LIKE SUPERFAMILY PROTEIN"/>
    <property type="match status" value="1"/>
</dbReference>
<dbReference type="Proteomes" id="UP000694864">
    <property type="component" value="Chromosome 15"/>
</dbReference>
<dbReference type="RefSeq" id="XP_019092650.1">
    <property type="nucleotide sequence ID" value="XM_019237105.1"/>
</dbReference>
<protein>
    <submittedName>
        <fullName evidence="2">MATH domain and coiled-coil domain-containing protein At2g42465-like</fullName>
    </submittedName>
</protein>
<sequence>MKHPDIAIDFKLNCKGLKTAYMNTIISLIETLCRPPKSFSETELCSIDSDLRELTEAGFKLDWLKTKLEEVSLLRKKEIADDLRVQKLEERVKSVQLTLSDIIVELETEKAKSAAAASKLLSFSDII</sequence>
<reference evidence="2" key="2">
    <citation type="submission" date="2025-08" db="UniProtKB">
        <authorList>
            <consortium name="RefSeq"/>
        </authorList>
    </citation>
    <scope>IDENTIFICATION</scope>
    <source>
        <tissue evidence="2">Leaf</tissue>
    </source>
</reference>
<evidence type="ECO:0000313" key="2">
    <source>
        <dbReference type="RefSeq" id="XP_019092650.1"/>
    </source>
</evidence>
<accession>A0ABM1R0W2</accession>
<dbReference type="GeneID" id="104748303"/>
<gene>
    <name evidence="2" type="primary">LOC104748303</name>
</gene>
<keyword evidence="1" id="KW-1185">Reference proteome</keyword>
<reference evidence="1" key="1">
    <citation type="journal article" date="2014" name="Nat. Commun.">
        <title>The emerging biofuel crop Camelina sativa retains a highly undifferentiated hexaploid genome structure.</title>
        <authorList>
            <person name="Kagale S."/>
            <person name="Koh C."/>
            <person name="Nixon J."/>
            <person name="Bollina V."/>
            <person name="Clarke W.E."/>
            <person name="Tuteja R."/>
            <person name="Spillane C."/>
            <person name="Robinson S.J."/>
            <person name="Links M.G."/>
            <person name="Clarke C."/>
            <person name="Higgins E.E."/>
            <person name="Huebert T."/>
            <person name="Sharpe A.G."/>
            <person name="Parkin I.A."/>
        </authorList>
    </citation>
    <scope>NUCLEOTIDE SEQUENCE [LARGE SCALE GENOMIC DNA]</scope>
    <source>
        <strain evidence="1">cv. DH55</strain>
    </source>
</reference>
<dbReference type="InterPro" id="IPR050804">
    <property type="entry name" value="MCC"/>
</dbReference>
<organism evidence="1 2">
    <name type="scientific">Camelina sativa</name>
    <name type="common">False flax</name>
    <name type="synonym">Myagrum sativum</name>
    <dbReference type="NCBI Taxonomy" id="90675"/>
    <lineage>
        <taxon>Eukaryota</taxon>
        <taxon>Viridiplantae</taxon>
        <taxon>Streptophyta</taxon>
        <taxon>Embryophyta</taxon>
        <taxon>Tracheophyta</taxon>
        <taxon>Spermatophyta</taxon>
        <taxon>Magnoliopsida</taxon>
        <taxon>eudicotyledons</taxon>
        <taxon>Gunneridae</taxon>
        <taxon>Pentapetalae</taxon>
        <taxon>rosids</taxon>
        <taxon>malvids</taxon>
        <taxon>Brassicales</taxon>
        <taxon>Brassicaceae</taxon>
        <taxon>Camelineae</taxon>
        <taxon>Camelina</taxon>
    </lineage>
</organism>